<dbReference type="EMBL" id="JARVUX010000007">
    <property type="protein sequence ID" value="MDH2337033.1"/>
    <property type="molecule type" value="Genomic_DNA"/>
</dbReference>
<evidence type="ECO:0000313" key="1">
    <source>
        <dbReference type="EMBL" id="MDH2337033.1"/>
    </source>
</evidence>
<sequence>MDKLKCPRCENEDLKEKTALRKLTQEQSESINTGSKTINLIREEYALEPIKDGDKSYHKIVS</sequence>
<name>A0AAP4A8N3_CLOPF</name>
<dbReference type="Proteomes" id="UP001222958">
    <property type="component" value="Unassembled WGS sequence"/>
</dbReference>
<dbReference type="AlphaFoldDB" id="A0AAP4A8N3"/>
<accession>A0AAP4A8N3</accession>
<dbReference type="RefSeq" id="WP_279858034.1">
    <property type="nucleotide sequence ID" value="NZ_JARVUX010000007.1"/>
</dbReference>
<evidence type="ECO:0000313" key="2">
    <source>
        <dbReference type="Proteomes" id="UP001222958"/>
    </source>
</evidence>
<comment type="caution">
    <text evidence="1">The sequence shown here is derived from an EMBL/GenBank/DDBJ whole genome shotgun (WGS) entry which is preliminary data.</text>
</comment>
<proteinExistence type="predicted"/>
<gene>
    <name evidence="1" type="ORF">QDQ28_12665</name>
</gene>
<protein>
    <submittedName>
        <fullName evidence="1">Uncharacterized protein</fullName>
    </submittedName>
</protein>
<reference evidence="1" key="1">
    <citation type="submission" date="2023-04" db="EMBL/GenBank/DDBJ databases">
        <title>Epidemiological investigation of Clostridium perfringens isolated from cattle.</title>
        <authorList>
            <person name="Tian R."/>
        </authorList>
    </citation>
    <scope>NUCLEOTIDE SEQUENCE</scope>
    <source>
        <strain evidence="1">ZWCP172</strain>
    </source>
</reference>
<organism evidence="1 2">
    <name type="scientific">Clostridium perfringens</name>
    <dbReference type="NCBI Taxonomy" id="1502"/>
    <lineage>
        <taxon>Bacteria</taxon>
        <taxon>Bacillati</taxon>
        <taxon>Bacillota</taxon>
        <taxon>Clostridia</taxon>
        <taxon>Eubacteriales</taxon>
        <taxon>Clostridiaceae</taxon>
        <taxon>Clostridium</taxon>
    </lineage>
</organism>